<dbReference type="SUPFAM" id="SSF63829">
    <property type="entry name" value="Calcium-dependent phosphotriesterase"/>
    <property type="match status" value="1"/>
</dbReference>
<dbReference type="Pfam" id="PF20067">
    <property type="entry name" value="SSL_N"/>
    <property type="match status" value="1"/>
</dbReference>
<feature type="region of interest" description="Disordered" evidence="4">
    <location>
        <begin position="1"/>
        <end position="26"/>
    </location>
</feature>
<sequence>MIRRGEMTPIRWRPPSAPPRARVKASAPPMPVIHRIELPGTGPEDVVFGADDMIYTGTADGAILRIDPHREQVWPVVSTGGRPLGLHADSDGSLLICDAHRGLLRWDQGGGGLEVLVETVDEQRLGFASNVVRTGDGTIYFTESSQRWFLEQWMGDLFEHSGTGRLIALAPSGQVTVLWEGLHFANGLAVEPGGDALIVAETAAYRLNRFRLRGPRAGEREILIDNLPGFPDNISVGSDGLIWVSLASPRNRLLDALADRPPWIRSLLWRVPDRVKPAPERTVWVLGVDPDSGQIVHDLQRGPEEYSMVTSVAEHDRTLVLGSLHESAVAVTHVPA</sequence>
<comment type="caution">
    <text evidence="6">The sequence shown here is derived from an EMBL/GenBank/DDBJ whole genome shotgun (WGS) entry which is preliminary data.</text>
</comment>
<accession>A0A4R1FYP3</accession>
<dbReference type="GO" id="GO:0016787">
    <property type="term" value="F:hydrolase activity"/>
    <property type="evidence" value="ECO:0007669"/>
    <property type="project" value="TreeGrafter"/>
</dbReference>
<dbReference type="AlphaFoldDB" id="A0A4R1FYP3"/>
<comment type="similarity">
    <text evidence="1">Belongs to the strictosidine synthase family.</text>
</comment>
<dbReference type="Pfam" id="PF03088">
    <property type="entry name" value="Str_synth"/>
    <property type="match status" value="1"/>
</dbReference>
<proteinExistence type="inferred from homology"/>
<dbReference type="EMBL" id="SMFR01000002">
    <property type="protein sequence ID" value="TCJ96381.1"/>
    <property type="molecule type" value="Genomic_DNA"/>
</dbReference>
<evidence type="ECO:0000256" key="2">
    <source>
        <dbReference type="ARBA" id="ARBA00022553"/>
    </source>
</evidence>
<evidence type="ECO:0000256" key="4">
    <source>
        <dbReference type="SAM" id="MobiDB-lite"/>
    </source>
</evidence>
<dbReference type="STRING" id="1210063.GCA_001612665_00072"/>
<dbReference type="PANTHER" id="PTHR10426">
    <property type="entry name" value="STRICTOSIDINE SYNTHASE-RELATED"/>
    <property type="match status" value="1"/>
</dbReference>
<evidence type="ECO:0000256" key="1">
    <source>
        <dbReference type="ARBA" id="ARBA00009191"/>
    </source>
</evidence>
<evidence type="ECO:0000259" key="5">
    <source>
        <dbReference type="Pfam" id="PF03088"/>
    </source>
</evidence>
<dbReference type="InterPro" id="IPR011042">
    <property type="entry name" value="6-blade_b-propeller_TolB-like"/>
</dbReference>
<keyword evidence="3" id="KW-0325">Glycoprotein</keyword>
<reference evidence="6 7" key="1">
    <citation type="submission" date="2019-03" db="EMBL/GenBank/DDBJ databases">
        <title>Genomic Encyclopedia of Type Strains, Phase IV (KMG-IV): sequencing the most valuable type-strain genomes for metagenomic binning, comparative biology and taxonomic classification.</title>
        <authorList>
            <person name="Goeker M."/>
        </authorList>
    </citation>
    <scope>NUCLEOTIDE SEQUENCE [LARGE SCALE GENOMIC DNA]</scope>
    <source>
        <strain evidence="6 7">DSM 44684</strain>
    </source>
</reference>
<name>A0A4R1FYP3_9NOCA</name>
<evidence type="ECO:0000313" key="7">
    <source>
        <dbReference type="Proteomes" id="UP000294856"/>
    </source>
</evidence>
<dbReference type="Proteomes" id="UP000294856">
    <property type="component" value="Unassembled WGS sequence"/>
</dbReference>
<protein>
    <submittedName>
        <fullName evidence="6">Sugar lactone lactonase YvrE</fullName>
    </submittedName>
</protein>
<dbReference type="InterPro" id="IPR018119">
    <property type="entry name" value="Strictosidine_synth_cons-reg"/>
</dbReference>
<gene>
    <name evidence="6" type="ORF">DFR71_2410</name>
</gene>
<evidence type="ECO:0000313" key="6">
    <source>
        <dbReference type="EMBL" id="TCJ96381.1"/>
    </source>
</evidence>
<keyword evidence="2" id="KW-0597">Phosphoprotein</keyword>
<evidence type="ECO:0000256" key="3">
    <source>
        <dbReference type="ARBA" id="ARBA00023180"/>
    </source>
</evidence>
<dbReference type="Gene3D" id="2.120.10.30">
    <property type="entry name" value="TolB, C-terminal domain"/>
    <property type="match status" value="1"/>
</dbReference>
<feature type="domain" description="Strictosidine synthase conserved region" evidence="5">
    <location>
        <begin position="135"/>
        <end position="212"/>
    </location>
</feature>
<keyword evidence="7" id="KW-1185">Reference proteome</keyword>
<dbReference type="PANTHER" id="PTHR10426:SF88">
    <property type="entry name" value="ADIPOCYTE PLASMA MEMBRANE-ASSOCIATED PROTEIN HEMOMUCIN-RELATED"/>
    <property type="match status" value="1"/>
</dbReference>
<organism evidence="6 7">
    <name type="scientific">Nocardia alba</name>
    <dbReference type="NCBI Taxonomy" id="225051"/>
    <lineage>
        <taxon>Bacteria</taxon>
        <taxon>Bacillati</taxon>
        <taxon>Actinomycetota</taxon>
        <taxon>Actinomycetes</taxon>
        <taxon>Mycobacteriales</taxon>
        <taxon>Nocardiaceae</taxon>
        <taxon>Nocardia</taxon>
    </lineage>
</organism>